<evidence type="ECO:0000313" key="3">
    <source>
        <dbReference type="Proteomes" id="UP000282656"/>
    </source>
</evidence>
<sequence length="87" mass="9185">MMRHPFILAALGLGALFLALHLGGGRESVGVLSGTVVGGPWRMGFGVLYALAWFSAVLVAPVLLLAGLADAALQRRYTVPPFITHRT</sequence>
<accession>A0A3A8QQR4</accession>
<proteinExistence type="predicted"/>
<keyword evidence="3" id="KW-1185">Reference proteome</keyword>
<dbReference type="EMBL" id="RAWM01000052">
    <property type="protein sequence ID" value="RKH67212.1"/>
    <property type="molecule type" value="Genomic_DNA"/>
</dbReference>
<comment type="caution">
    <text evidence="2">The sequence shown here is derived from an EMBL/GenBank/DDBJ whole genome shotgun (WGS) entry which is preliminary data.</text>
</comment>
<dbReference type="AlphaFoldDB" id="A0A3A8QQR4"/>
<name>A0A3A8QQR4_9BACT</name>
<dbReference type="RefSeq" id="WP_121770437.1">
    <property type="nucleotide sequence ID" value="NZ_RAWM01000052.1"/>
</dbReference>
<evidence type="ECO:0000313" key="2">
    <source>
        <dbReference type="EMBL" id="RKH67212.1"/>
    </source>
</evidence>
<evidence type="ECO:0000256" key="1">
    <source>
        <dbReference type="SAM" id="Phobius"/>
    </source>
</evidence>
<keyword evidence="1" id="KW-1133">Transmembrane helix</keyword>
<dbReference type="Proteomes" id="UP000282656">
    <property type="component" value="Unassembled WGS sequence"/>
</dbReference>
<keyword evidence="1" id="KW-0812">Transmembrane</keyword>
<reference evidence="3" key="1">
    <citation type="submission" date="2018-09" db="EMBL/GenBank/DDBJ databases">
        <authorList>
            <person name="Livingstone P.G."/>
            <person name="Whitworth D.E."/>
        </authorList>
    </citation>
    <scope>NUCLEOTIDE SEQUENCE [LARGE SCALE GENOMIC DNA]</scope>
    <source>
        <strain evidence="3">AB047A</strain>
    </source>
</reference>
<gene>
    <name evidence="2" type="ORF">D7X96_19790</name>
</gene>
<keyword evidence="1" id="KW-0472">Membrane</keyword>
<feature type="transmembrane region" description="Helical" evidence="1">
    <location>
        <begin position="47"/>
        <end position="68"/>
    </location>
</feature>
<protein>
    <submittedName>
        <fullName evidence="2">Uncharacterized protein</fullName>
    </submittedName>
</protein>
<organism evidence="2 3">
    <name type="scientific">Corallococcus interemptor</name>
    <dbReference type="NCBI Taxonomy" id="2316720"/>
    <lineage>
        <taxon>Bacteria</taxon>
        <taxon>Pseudomonadati</taxon>
        <taxon>Myxococcota</taxon>
        <taxon>Myxococcia</taxon>
        <taxon>Myxococcales</taxon>
        <taxon>Cystobacterineae</taxon>
        <taxon>Myxococcaceae</taxon>
        <taxon>Corallococcus</taxon>
    </lineage>
</organism>